<evidence type="ECO:0000313" key="1">
    <source>
        <dbReference type="EMBL" id="OGY98009.1"/>
    </source>
</evidence>
<dbReference type="AlphaFoldDB" id="A0A1G2CB63"/>
<protein>
    <submittedName>
        <fullName evidence="1">Uncharacterized protein</fullName>
    </submittedName>
</protein>
<proteinExistence type="predicted"/>
<reference evidence="1 2" key="1">
    <citation type="journal article" date="2016" name="Nat. Commun.">
        <title>Thousands of microbial genomes shed light on interconnected biogeochemical processes in an aquifer system.</title>
        <authorList>
            <person name="Anantharaman K."/>
            <person name="Brown C.T."/>
            <person name="Hug L.A."/>
            <person name="Sharon I."/>
            <person name="Castelle C.J."/>
            <person name="Probst A.J."/>
            <person name="Thomas B.C."/>
            <person name="Singh A."/>
            <person name="Wilkins M.J."/>
            <person name="Karaoz U."/>
            <person name="Brodie E.L."/>
            <person name="Williams K.H."/>
            <person name="Hubbard S.S."/>
            <person name="Banfield J.F."/>
        </authorList>
    </citation>
    <scope>NUCLEOTIDE SEQUENCE [LARGE SCALE GENOMIC DNA]</scope>
</reference>
<dbReference type="Proteomes" id="UP000178796">
    <property type="component" value="Unassembled WGS sequence"/>
</dbReference>
<gene>
    <name evidence="1" type="ORF">A3E09_00550</name>
</gene>
<dbReference type="EMBL" id="MHKY01000045">
    <property type="protein sequence ID" value="OGY98009.1"/>
    <property type="molecule type" value="Genomic_DNA"/>
</dbReference>
<name>A0A1G2CB63_9BACT</name>
<evidence type="ECO:0000313" key="2">
    <source>
        <dbReference type="Proteomes" id="UP000178796"/>
    </source>
</evidence>
<sequence length="100" mass="11652">MEETMDVLALLSYGWFERACVHCGVPTKERVRHMTMEIVGFHENHVWYGEKRPLHFACNTAKTGPDNGALRPVQIHNGKAFFFPFPLFGRHWRPVRRTDA</sequence>
<comment type="caution">
    <text evidence="1">The sequence shown here is derived from an EMBL/GenBank/DDBJ whole genome shotgun (WGS) entry which is preliminary data.</text>
</comment>
<accession>A0A1G2CB63</accession>
<organism evidence="1 2">
    <name type="scientific">Candidatus Liptonbacteria bacterium RIFCSPHIGHO2_12_FULL_60_13</name>
    <dbReference type="NCBI Taxonomy" id="1798648"/>
    <lineage>
        <taxon>Bacteria</taxon>
        <taxon>Candidatus Liptoniibacteriota</taxon>
    </lineage>
</organism>